<accession>A0A6N7UZZ4</accession>
<proteinExistence type="predicted"/>
<dbReference type="Pfam" id="PF12997">
    <property type="entry name" value="DUF3881"/>
    <property type="match status" value="1"/>
</dbReference>
<protein>
    <submittedName>
        <fullName evidence="1">DUF3881 family protein</fullName>
    </submittedName>
</protein>
<dbReference type="RefSeq" id="WP_154477130.1">
    <property type="nucleotide sequence ID" value="NZ_VULY01000018.1"/>
</dbReference>
<name>A0A6N7UZZ4_9FIRM</name>
<gene>
    <name evidence="1" type="ORF">FYJ34_06470</name>
</gene>
<dbReference type="Proteomes" id="UP000434409">
    <property type="component" value="Unassembled WGS sequence"/>
</dbReference>
<evidence type="ECO:0000313" key="2">
    <source>
        <dbReference type="Proteomes" id="UP000434409"/>
    </source>
</evidence>
<sequence>MHQYLEAIGFETSGKDGLPEKLLRQTEHIFSAHHCVADENFCEYQKEFGAGFGISSFGRTDETYHREYYVPFFEGTGETARGEIFAERRLDKEAYIGICEDMRVGISLIFHLQNLIFLKNRRLLSKKEIPCRSVTLSGLCREGTILLPVSKDSGQRQRQQKEATDRTSLMQAARSGDTTAIEHLTKEEWNTYTLMSKRLMKEDVYSIVDTYIMPYGLECDQYSILGEIRNFLEVENESTGVVLYILQVEVNGLIFDVCVPKKHVLGEPQAGRRLKAIIWLQGRINFDS</sequence>
<evidence type="ECO:0000313" key="1">
    <source>
        <dbReference type="EMBL" id="MSR93905.1"/>
    </source>
</evidence>
<keyword evidence="2" id="KW-1185">Reference proteome</keyword>
<comment type="caution">
    <text evidence="1">The sequence shown here is derived from an EMBL/GenBank/DDBJ whole genome shotgun (WGS) entry which is preliminary data.</text>
</comment>
<dbReference type="AlphaFoldDB" id="A0A6N7UZZ4"/>
<reference evidence="1 2" key="1">
    <citation type="submission" date="2019-08" db="EMBL/GenBank/DDBJ databases">
        <title>In-depth cultivation of the pig gut microbiome towards novel bacterial diversity and tailored functional studies.</title>
        <authorList>
            <person name="Wylensek D."/>
            <person name="Hitch T.C.A."/>
            <person name="Clavel T."/>
        </authorList>
    </citation>
    <scope>NUCLEOTIDE SEQUENCE [LARGE SCALE GENOMIC DNA]</scope>
    <source>
        <strain evidence="1 2">68-1-5</strain>
    </source>
</reference>
<dbReference type="EMBL" id="VULY01000018">
    <property type="protein sequence ID" value="MSR93905.1"/>
    <property type="molecule type" value="Genomic_DNA"/>
</dbReference>
<dbReference type="InterPro" id="IPR024541">
    <property type="entry name" value="DUF3881"/>
</dbReference>
<organism evidence="1 2">
    <name type="scientific">Suipraeoptans intestinalis</name>
    <dbReference type="NCBI Taxonomy" id="2606628"/>
    <lineage>
        <taxon>Bacteria</taxon>
        <taxon>Bacillati</taxon>
        <taxon>Bacillota</taxon>
        <taxon>Clostridia</taxon>
        <taxon>Lachnospirales</taxon>
        <taxon>Lachnospiraceae</taxon>
        <taxon>Suipraeoptans</taxon>
    </lineage>
</organism>